<dbReference type="EMBL" id="CAJOBA010086268">
    <property type="protein sequence ID" value="CAF4464813.1"/>
    <property type="molecule type" value="Genomic_DNA"/>
</dbReference>
<organism evidence="1 2">
    <name type="scientific">Didymodactylos carnosus</name>
    <dbReference type="NCBI Taxonomy" id="1234261"/>
    <lineage>
        <taxon>Eukaryota</taxon>
        <taxon>Metazoa</taxon>
        <taxon>Spiralia</taxon>
        <taxon>Gnathifera</taxon>
        <taxon>Rotifera</taxon>
        <taxon>Eurotatoria</taxon>
        <taxon>Bdelloidea</taxon>
        <taxon>Philodinida</taxon>
        <taxon>Philodinidae</taxon>
        <taxon>Didymodactylos</taxon>
    </lineage>
</organism>
<reference evidence="1" key="1">
    <citation type="submission" date="2021-02" db="EMBL/GenBank/DDBJ databases">
        <authorList>
            <person name="Nowell W R."/>
        </authorList>
    </citation>
    <scope>NUCLEOTIDE SEQUENCE</scope>
</reference>
<proteinExistence type="predicted"/>
<accession>A0A8S2WXR7</accession>
<evidence type="ECO:0000313" key="1">
    <source>
        <dbReference type="EMBL" id="CAF4464813.1"/>
    </source>
</evidence>
<name>A0A8S2WXR7_9BILA</name>
<feature type="non-terminal residue" evidence="1">
    <location>
        <position position="1"/>
    </location>
</feature>
<dbReference type="Proteomes" id="UP000682733">
    <property type="component" value="Unassembled WGS sequence"/>
</dbReference>
<sequence>ELELLEILNNQKINSDHNPMIYYRLSYLNKLRGNLQISMNYINLAQKKYYEKMNKKIFRQIEKFKSKLTILEKMELNFLEKNQMNLFQIFNVIMKLNLPWKFSITNGFQLYQGTSTMNNKNSLINCLFYHLIGDINDIEQYLNNHDDSLIRKYHELQTMCRINPTISRKKLIDSFNEKFQIQFKCLFIGERNDIEEFQYRNGQIPIVLFRDEQSNN</sequence>
<evidence type="ECO:0000313" key="2">
    <source>
        <dbReference type="Proteomes" id="UP000682733"/>
    </source>
</evidence>
<protein>
    <submittedName>
        <fullName evidence="1">Uncharacterized protein</fullName>
    </submittedName>
</protein>
<dbReference type="AlphaFoldDB" id="A0A8S2WXR7"/>
<comment type="caution">
    <text evidence="1">The sequence shown here is derived from an EMBL/GenBank/DDBJ whole genome shotgun (WGS) entry which is preliminary data.</text>
</comment>
<gene>
    <name evidence="1" type="ORF">TMI583_LOCUS46430</name>
</gene>